<dbReference type="InterPro" id="IPR029063">
    <property type="entry name" value="SAM-dependent_MTases_sf"/>
</dbReference>
<dbReference type="SUPFAM" id="SSF53335">
    <property type="entry name" value="S-adenosyl-L-methionine-dependent methyltransferases"/>
    <property type="match status" value="1"/>
</dbReference>
<dbReference type="AlphaFoldDB" id="A0A453ACW6"/>
<accession>A0A453ACW6</accession>
<proteinExistence type="predicted"/>
<dbReference type="Gene3D" id="3.40.50.150">
    <property type="entry name" value="Vaccinia Virus protein VP39"/>
    <property type="match status" value="1"/>
</dbReference>
<dbReference type="PANTHER" id="PTHR43675:SF30">
    <property type="entry name" value="CYCLOPROPANE-FATTY-ACYL-PHOSPHOLIPID SYNTHASE"/>
    <property type="match status" value="1"/>
</dbReference>
<dbReference type="Gramene" id="AET2Gv20074200.10">
    <property type="protein sequence ID" value="AET2Gv20074200.10"/>
    <property type="gene ID" value="AET2Gv20074200"/>
</dbReference>
<sequence length="114" mass="13127">MEVVKQTGCKYTGITLSEEQLKYAQMKVKEAGLEDRITFLLCDYRQIPSRCKYDRIISCEMIEGVGHEFMDDFFGCCESLLAPDGLFVLQVSTNRREYHIGSVHPLRGIIDREL</sequence>
<reference evidence="1" key="5">
    <citation type="journal article" date="2021" name="G3 (Bethesda)">
        <title>Aegilops tauschii genome assembly Aet v5.0 features greater sequence contiguity and improved annotation.</title>
        <authorList>
            <person name="Wang L."/>
            <person name="Zhu T."/>
            <person name="Rodriguez J.C."/>
            <person name="Deal K.R."/>
            <person name="Dubcovsky J."/>
            <person name="McGuire P.E."/>
            <person name="Lux T."/>
            <person name="Spannagl M."/>
            <person name="Mayer K.F.X."/>
            <person name="Baldrich P."/>
            <person name="Meyers B.C."/>
            <person name="Huo N."/>
            <person name="Gu Y.Q."/>
            <person name="Zhou H."/>
            <person name="Devos K.M."/>
            <person name="Bennetzen J.L."/>
            <person name="Unver T."/>
            <person name="Budak H."/>
            <person name="Gulick P.J."/>
            <person name="Galiba G."/>
            <person name="Kalapos B."/>
            <person name="Nelson D.R."/>
            <person name="Li P."/>
            <person name="You F.M."/>
            <person name="Luo M.C."/>
            <person name="Dvorak J."/>
        </authorList>
    </citation>
    <scope>NUCLEOTIDE SEQUENCE [LARGE SCALE GENOMIC DNA]</scope>
    <source>
        <strain evidence="1">cv. AL8/78</strain>
    </source>
</reference>
<reference evidence="1" key="4">
    <citation type="submission" date="2019-03" db="UniProtKB">
        <authorList>
            <consortium name="EnsemblPlants"/>
        </authorList>
    </citation>
    <scope>IDENTIFICATION</scope>
</reference>
<dbReference type="InterPro" id="IPR026669">
    <property type="entry name" value="Arsenite_MeTrfase-like"/>
</dbReference>
<organism evidence="1 2">
    <name type="scientific">Aegilops tauschii subsp. strangulata</name>
    <name type="common">Goatgrass</name>
    <dbReference type="NCBI Taxonomy" id="200361"/>
    <lineage>
        <taxon>Eukaryota</taxon>
        <taxon>Viridiplantae</taxon>
        <taxon>Streptophyta</taxon>
        <taxon>Embryophyta</taxon>
        <taxon>Tracheophyta</taxon>
        <taxon>Spermatophyta</taxon>
        <taxon>Magnoliopsida</taxon>
        <taxon>Liliopsida</taxon>
        <taxon>Poales</taxon>
        <taxon>Poaceae</taxon>
        <taxon>BOP clade</taxon>
        <taxon>Pooideae</taxon>
        <taxon>Triticodae</taxon>
        <taxon>Triticeae</taxon>
        <taxon>Triticinae</taxon>
        <taxon>Aegilops</taxon>
    </lineage>
</organism>
<protein>
    <recommendedName>
        <fullName evidence="3">Methyltransferase domain-containing protein</fullName>
    </recommendedName>
</protein>
<evidence type="ECO:0008006" key="3">
    <source>
        <dbReference type="Google" id="ProtNLM"/>
    </source>
</evidence>
<reference evidence="2" key="2">
    <citation type="journal article" date="2017" name="Nat. Plants">
        <title>The Aegilops tauschii genome reveals multiple impacts of transposons.</title>
        <authorList>
            <person name="Zhao G."/>
            <person name="Zou C."/>
            <person name="Li K."/>
            <person name="Wang K."/>
            <person name="Li T."/>
            <person name="Gao L."/>
            <person name="Zhang X."/>
            <person name="Wang H."/>
            <person name="Yang Z."/>
            <person name="Liu X."/>
            <person name="Jiang W."/>
            <person name="Mao L."/>
            <person name="Kong X."/>
            <person name="Jiao Y."/>
            <person name="Jia J."/>
        </authorList>
    </citation>
    <scope>NUCLEOTIDE SEQUENCE [LARGE SCALE GENOMIC DNA]</scope>
    <source>
        <strain evidence="2">cv. AL8/78</strain>
    </source>
</reference>
<dbReference type="Pfam" id="PF02353">
    <property type="entry name" value="CMAS"/>
    <property type="match status" value="1"/>
</dbReference>
<evidence type="ECO:0000313" key="1">
    <source>
        <dbReference type="EnsemblPlants" id="AET2Gv20074200.10"/>
    </source>
</evidence>
<name>A0A453ACW6_AEGTS</name>
<keyword evidence="2" id="KW-1185">Reference proteome</keyword>
<dbReference type="Proteomes" id="UP000015105">
    <property type="component" value="Chromosome 2D"/>
</dbReference>
<dbReference type="GO" id="GO:0008168">
    <property type="term" value="F:methyltransferase activity"/>
    <property type="evidence" value="ECO:0007669"/>
    <property type="project" value="TreeGrafter"/>
</dbReference>
<reference evidence="1" key="3">
    <citation type="journal article" date="2017" name="Nature">
        <title>Genome sequence of the progenitor of the wheat D genome Aegilops tauschii.</title>
        <authorList>
            <person name="Luo M.C."/>
            <person name="Gu Y.Q."/>
            <person name="Puiu D."/>
            <person name="Wang H."/>
            <person name="Twardziok S.O."/>
            <person name="Deal K.R."/>
            <person name="Huo N."/>
            <person name="Zhu T."/>
            <person name="Wang L."/>
            <person name="Wang Y."/>
            <person name="McGuire P.E."/>
            <person name="Liu S."/>
            <person name="Long H."/>
            <person name="Ramasamy R.K."/>
            <person name="Rodriguez J.C."/>
            <person name="Van S.L."/>
            <person name="Yuan L."/>
            <person name="Wang Z."/>
            <person name="Xia Z."/>
            <person name="Xiao L."/>
            <person name="Anderson O.D."/>
            <person name="Ouyang S."/>
            <person name="Liang Y."/>
            <person name="Zimin A.V."/>
            <person name="Pertea G."/>
            <person name="Qi P."/>
            <person name="Bennetzen J.L."/>
            <person name="Dai X."/>
            <person name="Dawson M.W."/>
            <person name="Muller H.G."/>
            <person name="Kugler K."/>
            <person name="Rivarola-Duarte L."/>
            <person name="Spannagl M."/>
            <person name="Mayer K.F.X."/>
            <person name="Lu F.H."/>
            <person name="Bevan M.W."/>
            <person name="Leroy P."/>
            <person name="Li P."/>
            <person name="You F.M."/>
            <person name="Sun Q."/>
            <person name="Liu Z."/>
            <person name="Lyons E."/>
            <person name="Wicker T."/>
            <person name="Salzberg S.L."/>
            <person name="Devos K.M."/>
            <person name="Dvorak J."/>
        </authorList>
    </citation>
    <scope>NUCLEOTIDE SEQUENCE [LARGE SCALE GENOMIC DNA]</scope>
    <source>
        <strain evidence="1">cv. AL8/78</strain>
    </source>
</reference>
<dbReference type="CDD" id="cd02440">
    <property type="entry name" value="AdoMet_MTases"/>
    <property type="match status" value="1"/>
</dbReference>
<reference evidence="2" key="1">
    <citation type="journal article" date="2014" name="Science">
        <title>Ancient hybridizations among the ancestral genomes of bread wheat.</title>
        <authorList>
            <consortium name="International Wheat Genome Sequencing Consortium,"/>
            <person name="Marcussen T."/>
            <person name="Sandve S.R."/>
            <person name="Heier L."/>
            <person name="Spannagl M."/>
            <person name="Pfeifer M."/>
            <person name="Jakobsen K.S."/>
            <person name="Wulff B.B."/>
            <person name="Steuernagel B."/>
            <person name="Mayer K.F."/>
            <person name="Olsen O.A."/>
        </authorList>
    </citation>
    <scope>NUCLEOTIDE SEQUENCE [LARGE SCALE GENOMIC DNA]</scope>
    <source>
        <strain evidence="2">cv. AL8/78</strain>
    </source>
</reference>
<evidence type="ECO:0000313" key="2">
    <source>
        <dbReference type="Proteomes" id="UP000015105"/>
    </source>
</evidence>
<dbReference type="PANTHER" id="PTHR43675">
    <property type="entry name" value="ARSENITE METHYLTRANSFERASE"/>
    <property type="match status" value="1"/>
</dbReference>
<dbReference type="EnsemblPlants" id="AET2Gv20074200.10">
    <property type="protein sequence ID" value="AET2Gv20074200.10"/>
    <property type="gene ID" value="AET2Gv20074200"/>
</dbReference>